<dbReference type="PROSITE" id="PS51910">
    <property type="entry name" value="GH18_2"/>
    <property type="match status" value="1"/>
</dbReference>
<evidence type="ECO:0000313" key="8">
    <source>
        <dbReference type="Proteomes" id="UP000034471"/>
    </source>
</evidence>
<keyword evidence="5" id="KW-0812">Transmembrane</keyword>
<keyword evidence="2 3" id="KW-0326">Glycosidase</keyword>
<organism evidence="7 8">
    <name type="scientific">Candidatus Roizmanbacteria bacterium GW2011_GWA2_37_7</name>
    <dbReference type="NCBI Taxonomy" id="1618481"/>
    <lineage>
        <taxon>Bacteria</taxon>
        <taxon>Candidatus Roizmaniibacteriota</taxon>
    </lineage>
</organism>
<dbReference type="GO" id="GO:0004553">
    <property type="term" value="F:hydrolase activity, hydrolyzing O-glycosyl compounds"/>
    <property type="evidence" value="ECO:0007669"/>
    <property type="project" value="InterPro"/>
</dbReference>
<evidence type="ECO:0000313" key="7">
    <source>
        <dbReference type="EMBL" id="KKQ36327.1"/>
    </source>
</evidence>
<dbReference type="PANTHER" id="PTHR46290">
    <property type="entry name" value="DI-N-ACETYLCHITOBIASE"/>
    <property type="match status" value="1"/>
</dbReference>
<dbReference type="SUPFAM" id="SSF51445">
    <property type="entry name" value="(Trans)glycosidases"/>
    <property type="match status" value="1"/>
</dbReference>
<dbReference type="STRING" id="1618481.US54_C0072G0001"/>
<keyword evidence="5" id="KW-1133">Transmembrane helix</keyword>
<dbReference type="AlphaFoldDB" id="A0A0G0H2D8"/>
<dbReference type="Gene3D" id="3.10.50.10">
    <property type="match status" value="1"/>
</dbReference>
<dbReference type="InterPro" id="IPR029070">
    <property type="entry name" value="Chitinase_insertion_sf"/>
</dbReference>
<comment type="caution">
    <text evidence="7">The sequence shown here is derived from an EMBL/GenBank/DDBJ whole genome shotgun (WGS) entry which is preliminary data.</text>
</comment>
<feature type="domain" description="GH18" evidence="6">
    <location>
        <begin position="72"/>
        <end position="414"/>
    </location>
</feature>
<feature type="transmembrane region" description="Helical" evidence="5">
    <location>
        <begin position="20"/>
        <end position="42"/>
    </location>
</feature>
<keyword evidence="5" id="KW-0472">Membrane</keyword>
<dbReference type="Proteomes" id="UP000034471">
    <property type="component" value="Unassembled WGS sequence"/>
</dbReference>
<proteinExistence type="inferred from homology"/>
<name>A0A0G0H2D8_9BACT</name>
<dbReference type="InterPro" id="IPR051887">
    <property type="entry name" value="GH18_Domain-Containing"/>
</dbReference>
<evidence type="ECO:0000256" key="4">
    <source>
        <dbReference type="RuleBase" id="RU004453"/>
    </source>
</evidence>
<dbReference type="SMART" id="SM00636">
    <property type="entry name" value="Glyco_18"/>
    <property type="match status" value="1"/>
</dbReference>
<evidence type="ECO:0000256" key="5">
    <source>
        <dbReference type="SAM" id="Phobius"/>
    </source>
</evidence>
<sequence length="414" mass="47554">MLHRFKHTTSRFVHFRVEVLRYLFLAITAVLISILFFTAHSYSREVFDEKTPVLITDDFTVTTADFQNTQAKLVVGFLPSWSIAQNAQVHPEYLDQIIYFGLGINDNGELMKFNDDGDALVEWTYFLSDTFENIRIRTKDTNTKILIAIKNFDNTSIDTLISSNTHRKRAIKAITTLVNDYQLDGVNIDFEYFTKTDFPTMRFYNQFLTELSQELKKQNPDAVLSVDINATAVYRDNAYDIVKIGDVVDHVIVMGYDYHIQTSSFVGPVAPIAADEDEPSLTKTIESMKGRIEPHKVILAVPLYGYEWQTYTKAADSRTIPQTGALATYKRVRELISVRDDLSISYDDLSQSPRIVYVQNGLIKQIYYDDEKSLMKKYELIAKHNLGGMGLWALGYEGDFIEPWNLIKEIRTSR</sequence>
<dbReference type="Pfam" id="PF00704">
    <property type="entry name" value="Glyco_hydro_18"/>
    <property type="match status" value="1"/>
</dbReference>
<evidence type="ECO:0000256" key="2">
    <source>
        <dbReference type="ARBA" id="ARBA00023295"/>
    </source>
</evidence>
<accession>A0A0G0H2D8</accession>
<dbReference type="InterPro" id="IPR011583">
    <property type="entry name" value="Chitinase_II/V-like_cat"/>
</dbReference>
<protein>
    <submittedName>
        <fullName evidence="7">Glycosyl hydrolase, family 18</fullName>
    </submittedName>
</protein>
<dbReference type="PANTHER" id="PTHR46290:SF1">
    <property type="entry name" value="DI-N-ACETYLCHITOBIASE"/>
    <property type="match status" value="1"/>
</dbReference>
<dbReference type="GO" id="GO:0009313">
    <property type="term" value="P:oligosaccharide catabolic process"/>
    <property type="evidence" value="ECO:0007669"/>
    <property type="project" value="TreeGrafter"/>
</dbReference>
<gene>
    <name evidence="7" type="ORF">US54_C0072G0001</name>
</gene>
<evidence type="ECO:0000256" key="3">
    <source>
        <dbReference type="RuleBase" id="RU000489"/>
    </source>
</evidence>
<dbReference type="InterPro" id="IPR001579">
    <property type="entry name" value="Glyco_hydro_18_chit_AS"/>
</dbReference>
<dbReference type="GO" id="GO:0008061">
    <property type="term" value="F:chitin binding"/>
    <property type="evidence" value="ECO:0007669"/>
    <property type="project" value="InterPro"/>
</dbReference>
<comment type="similarity">
    <text evidence="4">Belongs to the glycosyl hydrolase 18 family.</text>
</comment>
<reference evidence="7 8" key="1">
    <citation type="journal article" date="2015" name="Nature">
        <title>rRNA introns, odd ribosomes, and small enigmatic genomes across a large radiation of phyla.</title>
        <authorList>
            <person name="Brown C.T."/>
            <person name="Hug L.A."/>
            <person name="Thomas B.C."/>
            <person name="Sharon I."/>
            <person name="Castelle C.J."/>
            <person name="Singh A."/>
            <person name="Wilkins M.J."/>
            <person name="Williams K.H."/>
            <person name="Banfield J.F."/>
        </authorList>
    </citation>
    <scope>NUCLEOTIDE SEQUENCE [LARGE SCALE GENOMIC DNA]</scope>
</reference>
<keyword evidence="1 3" id="KW-0378">Hydrolase</keyword>
<evidence type="ECO:0000256" key="1">
    <source>
        <dbReference type="ARBA" id="ARBA00022801"/>
    </source>
</evidence>
<dbReference type="InterPro" id="IPR001223">
    <property type="entry name" value="Glyco_hydro18_cat"/>
</dbReference>
<dbReference type="EMBL" id="LBTJ01000072">
    <property type="protein sequence ID" value="KKQ36327.1"/>
    <property type="molecule type" value="Genomic_DNA"/>
</dbReference>
<dbReference type="PROSITE" id="PS01095">
    <property type="entry name" value="GH18_1"/>
    <property type="match status" value="1"/>
</dbReference>
<evidence type="ECO:0000259" key="6">
    <source>
        <dbReference type="PROSITE" id="PS51910"/>
    </source>
</evidence>
<dbReference type="Gene3D" id="3.20.20.80">
    <property type="entry name" value="Glycosidases"/>
    <property type="match status" value="1"/>
</dbReference>
<dbReference type="InterPro" id="IPR017853">
    <property type="entry name" value="GH"/>
</dbReference>